<protein>
    <submittedName>
        <fullName evidence="2">Uncharacterized protein</fullName>
    </submittedName>
</protein>
<reference evidence="2" key="1">
    <citation type="submission" date="2022-11" db="UniProtKB">
        <authorList>
            <consortium name="WormBaseParasite"/>
        </authorList>
    </citation>
    <scope>IDENTIFICATION</scope>
</reference>
<dbReference type="Gene3D" id="3.30.710.10">
    <property type="entry name" value="Potassium Channel Kv1.1, Chain A"/>
    <property type="match status" value="1"/>
</dbReference>
<sequence>MEAMIRGKFADIDGSIQKVQASLVEIHENIGMLVAEEKERLNIKWNIKQGVVHAIFNIDDVPNVGGGSISSKNDLLFRRKLVAGCLQTKEGPSLGAFLRHTPVTSRHCSLGIREKDQDEIELKEVFAEEFLHLLKVIYPPFDDADVTPNNVEILRCLADRYQVKLSCIGVRNTPKSVRLANFPWEKSWCTHKIIIFWSCWSTALTNARQSMI</sequence>
<evidence type="ECO:0000313" key="2">
    <source>
        <dbReference type="WBParaSite" id="jg20299"/>
    </source>
</evidence>
<dbReference type="Proteomes" id="UP000887574">
    <property type="component" value="Unplaced"/>
</dbReference>
<dbReference type="WBParaSite" id="jg20299">
    <property type="protein sequence ID" value="jg20299"/>
    <property type="gene ID" value="jg20299"/>
</dbReference>
<accession>A0A915DJT7</accession>
<evidence type="ECO:0000313" key="1">
    <source>
        <dbReference type="Proteomes" id="UP000887574"/>
    </source>
</evidence>
<dbReference type="AlphaFoldDB" id="A0A915DJT7"/>
<name>A0A915DJT7_9BILA</name>
<keyword evidence="1" id="KW-1185">Reference proteome</keyword>
<organism evidence="1 2">
    <name type="scientific">Ditylenchus dipsaci</name>
    <dbReference type="NCBI Taxonomy" id="166011"/>
    <lineage>
        <taxon>Eukaryota</taxon>
        <taxon>Metazoa</taxon>
        <taxon>Ecdysozoa</taxon>
        <taxon>Nematoda</taxon>
        <taxon>Chromadorea</taxon>
        <taxon>Rhabditida</taxon>
        <taxon>Tylenchina</taxon>
        <taxon>Tylenchomorpha</taxon>
        <taxon>Sphaerularioidea</taxon>
        <taxon>Anguinidae</taxon>
        <taxon>Anguininae</taxon>
        <taxon>Ditylenchus</taxon>
    </lineage>
</organism>
<dbReference type="SUPFAM" id="SSF54695">
    <property type="entry name" value="POZ domain"/>
    <property type="match status" value="1"/>
</dbReference>
<dbReference type="InterPro" id="IPR011333">
    <property type="entry name" value="SKP1/BTB/POZ_sf"/>
</dbReference>
<proteinExistence type="predicted"/>